<dbReference type="InParanoid" id="E4XJU6"/>
<dbReference type="AlphaFoldDB" id="E4XJU6"/>
<proteinExistence type="predicted"/>
<sequence>MKLGKFLSSVLIRALASKRVIVDCDPGIDDALAIKYLLERIHLLFFLIFEIDKEFCFVEHQE</sequence>
<dbReference type="Proteomes" id="UP000001307">
    <property type="component" value="Unassembled WGS sequence"/>
</dbReference>
<organism evidence="1 2">
    <name type="scientific">Oikopleura dioica</name>
    <name type="common">Tunicate</name>
    <dbReference type="NCBI Taxonomy" id="34765"/>
    <lineage>
        <taxon>Eukaryota</taxon>
        <taxon>Metazoa</taxon>
        <taxon>Chordata</taxon>
        <taxon>Tunicata</taxon>
        <taxon>Appendicularia</taxon>
        <taxon>Copelata</taxon>
        <taxon>Oikopleuridae</taxon>
        <taxon>Oikopleura</taxon>
    </lineage>
</organism>
<accession>E4XJU6</accession>
<dbReference type="Gene3D" id="3.90.245.10">
    <property type="entry name" value="Ribonucleoside hydrolase-like"/>
    <property type="match status" value="1"/>
</dbReference>
<dbReference type="InterPro" id="IPR036452">
    <property type="entry name" value="Ribo_hydro-like"/>
</dbReference>
<gene>
    <name evidence="1" type="ORF">GSOID_T00012901001</name>
</gene>
<reference evidence="1 2" key="1">
    <citation type="journal article" date="2010" name="Science">
        <title>Plasticity of animal genome architecture unmasked by rapid evolution of a pelagic tunicate.</title>
        <authorList>
            <person name="Denoeud F."/>
            <person name="Henriet S."/>
            <person name="Mungpakdee S."/>
            <person name="Aury J.M."/>
            <person name="Da Silva C."/>
            <person name="Brinkmann H."/>
            <person name="Mikhaleva J."/>
            <person name="Olsen L.C."/>
            <person name="Jubin C."/>
            <person name="Canestro C."/>
            <person name="Bouquet J.M."/>
            <person name="Danks G."/>
            <person name="Poulain J."/>
            <person name="Campsteijn C."/>
            <person name="Adamski M."/>
            <person name="Cross I."/>
            <person name="Yadetie F."/>
            <person name="Muffato M."/>
            <person name="Louis A."/>
            <person name="Butcher S."/>
            <person name="Tsagkogeorga G."/>
            <person name="Konrad A."/>
            <person name="Singh S."/>
            <person name="Jensen M.F."/>
            <person name="Cong E.H."/>
            <person name="Eikeseth-Otteraa H."/>
            <person name="Noel B."/>
            <person name="Anthouard V."/>
            <person name="Porcel B.M."/>
            <person name="Kachouri-Lafond R."/>
            <person name="Nishino A."/>
            <person name="Ugolini M."/>
            <person name="Chourrout P."/>
            <person name="Nishida H."/>
            <person name="Aasland R."/>
            <person name="Huzurbazar S."/>
            <person name="Westhof E."/>
            <person name="Delsuc F."/>
            <person name="Lehrach H."/>
            <person name="Reinhardt R."/>
            <person name="Weissenbach J."/>
            <person name="Roy S.W."/>
            <person name="Artiguenave F."/>
            <person name="Postlethwait J.H."/>
            <person name="Manak J.R."/>
            <person name="Thompson E.M."/>
            <person name="Jaillon O."/>
            <person name="Du Pasquier L."/>
            <person name="Boudinot P."/>
            <person name="Liberles D.A."/>
            <person name="Volff J.N."/>
            <person name="Philippe H."/>
            <person name="Lenhard B."/>
            <person name="Roest Crollius H."/>
            <person name="Wincker P."/>
            <person name="Chourrout D."/>
        </authorList>
    </citation>
    <scope>NUCLEOTIDE SEQUENCE [LARGE SCALE GENOMIC DNA]</scope>
</reference>
<dbReference type="SUPFAM" id="SSF53590">
    <property type="entry name" value="Nucleoside hydrolase"/>
    <property type="match status" value="1"/>
</dbReference>
<keyword evidence="2" id="KW-1185">Reference proteome</keyword>
<dbReference type="GO" id="GO:0016799">
    <property type="term" value="F:hydrolase activity, hydrolyzing N-glycosyl compounds"/>
    <property type="evidence" value="ECO:0007669"/>
    <property type="project" value="InterPro"/>
</dbReference>
<evidence type="ECO:0000313" key="1">
    <source>
        <dbReference type="EMBL" id="CBY24732.1"/>
    </source>
</evidence>
<protein>
    <submittedName>
        <fullName evidence="1">Uncharacterized protein</fullName>
    </submittedName>
</protein>
<name>E4XJU6_OIKDI</name>
<evidence type="ECO:0000313" key="2">
    <source>
        <dbReference type="Proteomes" id="UP000001307"/>
    </source>
</evidence>
<dbReference type="EMBL" id="FN653062">
    <property type="protein sequence ID" value="CBY24732.1"/>
    <property type="molecule type" value="Genomic_DNA"/>
</dbReference>